<keyword evidence="1" id="KW-0863">Zinc-finger</keyword>
<proteinExistence type="predicted"/>
<dbReference type="EMBL" id="LLZZ01000172">
    <property type="protein sequence ID" value="KTA96575.1"/>
    <property type="molecule type" value="Genomic_DNA"/>
</dbReference>
<gene>
    <name evidence="4" type="ORF">AO440_003325</name>
</gene>
<dbReference type="PROSITE" id="PS50157">
    <property type="entry name" value="ZINC_FINGER_C2H2_2"/>
    <property type="match status" value="1"/>
</dbReference>
<comment type="caution">
    <text evidence="4">The sequence shown here is derived from an EMBL/GenBank/DDBJ whole genome shotgun (WGS) entry which is preliminary data.</text>
</comment>
<keyword evidence="1" id="KW-0862">Zinc</keyword>
<dbReference type="Gene3D" id="3.30.160.60">
    <property type="entry name" value="Classic Zinc Finger"/>
    <property type="match status" value="1"/>
</dbReference>
<evidence type="ECO:0000256" key="1">
    <source>
        <dbReference type="PROSITE-ProRule" id="PRU00042"/>
    </source>
</evidence>
<protein>
    <submittedName>
        <fullName evidence="4">Transcriptional regulator RPN4</fullName>
    </submittedName>
</protein>
<evidence type="ECO:0000313" key="5">
    <source>
        <dbReference type="Proteomes" id="UP000054886"/>
    </source>
</evidence>
<feature type="compositionally biased region" description="Polar residues" evidence="2">
    <location>
        <begin position="345"/>
        <end position="363"/>
    </location>
</feature>
<name>A0A0W0DK21_CANGB</name>
<evidence type="ECO:0000259" key="3">
    <source>
        <dbReference type="PROSITE" id="PS50157"/>
    </source>
</evidence>
<feature type="region of interest" description="Disordered" evidence="2">
    <location>
        <begin position="329"/>
        <end position="397"/>
    </location>
</feature>
<evidence type="ECO:0000313" key="4">
    <source>
        <dbReference type="EMBL" id="KTA96575.1"/>
    </source>
</evidence>
<dbReference type="InterPro" id="IPR013087">
    <property type="entry name" value="Znf_C2H2_type"/>
</dbReference>
<sequence length="499" mass="55930">MTSIDLGLKRTLTDVLEDELYNMRLREQETAQEQLDLREAGKVRQVQLQQQQMFSQYADPSVTMMSGDVACEGVLSTAPANLLANPDIRQAPAPQAQAQMLQVNPEVLISYANKNSAHMNVSAVDDKLNRGLVDENSYYDDVDYSSMNAKMADWQLDDNDAMLDNNDARLIFDNEFADDDDLSDDENLFDEGLENYHNELVSSNSPIESLDVAEHKESVDDRLRKYHLDNIQNILSKTSTNDKDILQIKLPSDFTTTNLHSTNPSGLIEDPSQLVLGSSKKITEDTHVEEESKNLPDLTELTSATEIEDILLAVDSDDDDLYTKPIAKQTTKKDNSKPVEKTVVEKTSSVTKAGSNHSRSTLARPTAHARKLSSSRKQAPKVYNPKTTTKSTHTHSKNNATHEAFVCELVNSVTNEVCGAQFSRTYDLTRHQNTIHAKKRSIFRCSECIRALGDEGFQKTFSRLDALTRHIKAKHENLSLEERQQVTKYAKSNIGFVTA</sequence>
<dbReference type="VEuPathDB" id="FungiDB:B1J91_K01727g"/>
<organism evidence="4 5">
    <name type="scientific">Candida glabrata</name>
    <name type="common">Yeast</name>
    <name type="synonym">Torulopsis glabrata</name>
    <dbReference type="NCBI Taxonomy" id="5478"/>
    <lineage>
        <taxon>Eukaryota</taxon>
        <taxon>Fungi</taxon>
        <taxon>Dikarya</taxon>
        <taxon>Ascomycota</taxon>
        <taxon>Saccharomycotina</taxon>
        <taxon>Saccharomycetes</taxon>
        <taxon>Saccharomycetales</taxon>
        <taxon>Saccharomycetaceae</taxon>
        <taxon>Nakaseomyces</taxon>
    </lineage>
</organism>
<dbReference type="Proteomes" id="UP000054886">
    <property type="component" value="Unassembled WGS sequence"/>
</dbReference>
<feature type="domain" description="C2H2-type" evidence="3">
    <location>
        <begin position="405"/>
        <end position="441"/>
    </location>
</feature>
<accession>A0A0W0DK21</accession>
<keyword evidence="1" id="KW-0479">Metal-binding</keyword>
<dbReference type="AlphaFoldDB" id="A0A0W0DK21"/>
<dbReference type="GO" id="GO:0008270">
    <property type="term" value="F:zinc ion binding"/>
    <property type="evidence" value="ECO:0007669"/>
    <property type="project" value="UniProtKB-KW"/>
</dbReference>
<reference evidence="4 5" key="1">
    <citation type="submission" date="2015-10" db="EMBL/GenBank/DDBJ databases">
        <title>Draft genomes sequences of Candida glabrata isolates 1A, 1B, 2A, 2B, 3A and 3B.</title>
        <authorList>
            <person name="Haavelsrud O.E."/>
            <person name="Gaustad P."/>
        </authorList>
    </citation>
    <scope>NUCLEOTIDE SEQUENCE [LARGE SCALE GENOMIC DNA]</scope>
    <source>
        <strain evidence="4">910700640</strain>
    </source>
</reference>
<dbReference type="VEuPathDB" id="FungiDB:GVI51_K01573"/>
<feature type="compositionally biased region" description="Basic and acidic residues" evidence="2">
    <location>
        <begin position="331"/>
        <end position="344"/>
    </location>
</feature>
<dbReference type="VEuPathDB" id="FungiDB:CAGL0K01727g"/>
<dbReference type="VEuPathDB" id="FungiDB:GWK60_K01573"/>
<evidence type="ECO:0000256" key="2">
    <source>
        <dbReference type="SAM" id="MobiDB-lite"/>
    </source>
</evidence>